<organism evidence="1">
    <name type="scientific">Tabanus bromius</name>
    <name type="common">Band-eyed brown horse fly</name>
    <dbReference type="NCBI Taxonomy" id="304241"/>
    <lineage>
        <taxon>Eukaryota</taxon>
        <taxon>Metazoa</taxon>
        <taxon>Ecdysozoa</taxon>
        <taxon>Arthropoda</taxon>
        <taxon>Hexapoda</taxon>
        <taxon>Insecta</taxon>
        <taxon>Pterygota</taxon>
        <taxon>Neoptera</taxon>
        <taxon>Endopterygota</taxon>
        <taxon>Diptera</taxon>
        <taxon>Brachycera</taxon>
        <taxon>Tabanomorpha</taxon>
        <taxon>Tabanoidea</taxon>
        <taxon>Tabanidae</taxon>
        <taxon>Tabanus</taxon>
    </lineage>
</organism>
<reference evidence="1" key="1">
    <citation type="journal article" date="2015" name="Insect Biochem. Mol. Biol.">
        <title>An insight into the sialome of the horse fly, Tabanus bromius.</title>
        <authorList>
            <person name="Ribeiro J.M."/>
            <person name="Kazimirova M."/>
            <person name="Takac P."/>
            <person name="Andersen J.F."/>
            <person name="Francischetti I.M."/>
        </authorList>
    </citation>
    <scope>NUCLEOTIDE SEQUENCE</scope>
</reference>
<name>A0A0K8TM55_TABBR</name>
<sequence>RDLFMFLWFTGHEASVDETAVAFGYPYRVAARKIHSICEFVCSLKEETIFFPETAEQTELAVSDFQKITELPGILGYVYSTCFKVPKKETPIRLQGIFDAKKRFLSVSFTEEMDATSEWELISADIIDVNDKGDDFIWILSKLTMLKQCIIKPFVKDENLTANQKNFNQLYVVARALYRDVFQILCTRFPRLNYLDMTSENAKRVILSCCVLYNFCIDNEDYFNEFITNEAVLNENEHYVGCNKPNPKRDEILDRLSERKHLIKCEAGAT</sequence>
<dbReference type="AlphaFoldDB" id="A0A0K8TM55"/>
<feature type="non-terminal residue" evidence="1">
    <location>
        <position position="1"/>
    </location>
</feature>
<evidence type="ECO:0000313" key="1">
    <source>
        <dbReference type="EMBL" id="JAI15439.1"/>
    </source>
</evidence>
<accession>A0A0K8TM55</accession>
<dbReference type="EMBL" id="GDAI01002164">
    <property type="protein sequence ID" value="JAI15439.1"/>
    <property type="molecule type" value="mRNA"/>
</dbReference>
<protein>
    <submittedName>
        <fullName evidence="1">Putative nuclease harbi1-like protein</fullName>
    </submittedName>
</protein>
<proteinExistence type="evidence at transcript level"/>